<organism evidence="3 4">
    <name type="scientific">Echeneis naucrates</name>
    <name type="common">Live sharksucker</name>
    <dbReference type="NCBI Taxonomy" id="173247"/>
    <lineage>
        <taxon>Eukaryota</taxon>
        <taxon>Metazoa</taxon>
        <taxon>Chordata</taxon>
        <taxon>Craniata</taxon>
        <taxon>Vertebrata</taxon>
        <taxon>Euteleostomi</taxon>
        <taxon>Actinopterygii</taxon>
        <taxon>Neopterygii</taxon>
        <taxon>Teleostei</taxon>
        <taxon>Neoteleostei</taxon>
        <taxon>Acanthomorphata</taxon>
        <taxon>Carangaria</taxon>
        <taxon>Carangiformes</taxon>
        <taxon>Echeneidae</taxon>
        <taxon>Echeneis</taxon>
    </lineage>
</organism>
<dbReference type="InterPro" id="IPR042201">
    <property type="entry name" value="FH2_Formin_sf"/>
</dbReference>
<gene>
    <name evidence="3" type="primary">fmnl2b</name>
</gene>
<accession>A0A665TJE2</accession>
<evidence type="ECO:0000256" key="1">
    <source>
        <dbReference type="ARBA" id="ARBA00023449"/>
    </source>
</evidence>
<dbReference type="GO" id="GO:0008360">
    <property type="term" value="P:regulation of cell shape"/>
    <property type="evidence" value="ECO:0007669"/>
    <property type="project" value="TreeGrafter"/>
</dbReference>
<reference evidence="3" key="3">
    <citation type="submission" date="2025-09" db="UniProtKB">
        <authorList>
            <consortium name="Ensembl"/>
        </authorList>
    </citation>
    <scope>IDENTIFICATION</scope>
</reference>
<dbReference type="GO" id="GO:0030866">
    <property type="term" value="P:cortical actin cytoskeleton organization"/>
    <property type="evidence" value="ECO:0007669"/>
    <property type="project" value="TreeGrafter"/>
</dbReference>
<dbReference type="PANTHER" id="PTHR45857:SF1">
    <property type="entry name" value="FORMIN-LIKE 2B"/>
    <property type="match status" value="1"/>
</dbReference>
<feature type="domain" description="FH2" evidence="2">
    <location>
        <begin position="1"/>
        <end position="270"/>
    </location>
</feature>
<reference evidence="3" key="2">
    <citation type="submission" date="2025-08" db="UniProtKB">
        <authorList>
            <consortium name="Ensembl"/>
        </authorList>
    </citation>
    <scope>IDENTIFICATION</scope>
</reference>
<dbReference type="InterPro" id="IPR043592">
    <property type="entry name" value="FMNL_animal"/>
</dbReference>
<dbReference type="Gene3D" id="1.20.58.2220">
    <property type="entry name" value="Formin, FH2 domain"/>
    <property type="match status" value="1"/>
</dbReference>
<dbReference type="GO" id="GO:0005829">
    <property type="term" value="C:cytosol"/>
    <property type="evidence" value="ECO:0007669"/>
    <property type="project" value="TreeGrafter"/>
</dbReference>
<evidence type="ECO:0000259" key="2">
    <source>
        <dbReference type="PROSITE" id="PS51444"/>
    </source>
</evidence>
<sequence length="342" mass="39270">MRFLPTEAEVKLLRQYERDRKPLEALSDEDRFMMQFSRIERLSQRMSIMTFMGNFNDNVQMLTPQLHAIIAASVSIKSSQKLKKILEIILALGNYMNSSKRGAVYGFKLQSLDLLLDTKSTDRKQTLLHYIANVVKEKFPAVSPFYNELHYVDKAAAVSLENVLCDVKELQRGMELTWREFSVQHNTTLKDFISRNESRLSKVQEDARIAQDAFEDVVKFFGESSKTMPPSVFFPIFVRFIKAYRVSQHAPLLQNTGSPSHRGKRQQQELITELRRRQGKDSRHVYEGKDGAIEDIITGKKGPRPDPLLSVSPLIGSLHFAYSSEDCPLHRPISQTQLSLFL</sequence>
<dbReference type="InterPro" id="IPR015425">
    <property type="entry name" value="FH2_Formin"/>
</dbReference>
<evidence type="ECO:0000313" key="3">
    <source>
        <dbReference type="Ensembl" id="ENSENLP00000009979.1"/>
    </source>
</evidence>
<dbReference type="Ensembl" id="ENSENLT00000010437.1">
    <property type="protein sequence ID" value="ENSENLP00000009979.1"/>
    <property type="gene ID" value="ENSENLG00000004366.1"/>
</dbReference>
<reference evidence="3" key="1">
    <citation type="submission" date="2021-04" db="EMBL/GenBank/DDBJ databases">
        <authorList>
            <consortium name="Wellcome Sanger Institute Data Sharing"/>
        </authorList>
    </citation>
    <scope>NUCLEOTIDE SEQUENCE [LARGE SCALE GENOMIC DNA]</scope>
</reference>
<dbReference type="SUPFAM" id="SSF101447">
    <property type="entry name" value="Formin homology 2 domain (FH2 domain)"/>
    <property type="match status" value="1"/>
</dbReference>
<dbReference type="PROSITE" id="PS51444">
    <property type="entry name" value="FH2"/>
    <property type="match status" value="1"/>
</dbReference>
<dbReference type="PANTHER" id="PTHR45857">
    <property type="entry name" value="FORMIN-LIKE PROTEIN"/>
    <property type="match status" value="1"/>
</dbReference>
<keyword evidence="4" id="KW-1185">Reference proteome</keyword>
<dbReference type="GO" id="GO:0016477">
    <property type="term" value="P:cell migration"/>
    <property type="evidence" value="ECO:0007669"/>
    <property type="project" value="TreeGrafter"/>
</dbReference>
<name>A0A665TJE2_ECHNA</name>
<dbReference type="AlphaFoldDB" id="A0A665TJE2"/>
<evidence type="ECO:0000313" key="4">
    <source>
        <dbReference type="Proteomes" id="UP000472264"/>
    </source>
</evidence>
<dbReference type="Pfam" id="PF02181">
    <property type="entry name" value="FH2"/>
    <property type="match status" value="1"/>
</dbReference>
<proteinExistence type="inferred from homology"/>
<comment type="similarity">
    <text evidence="1">Belongs to the formin homology family.</text>
</comment>
<dbReference type="SMART" id="SM00498">
    <property type="entry name" value="FH2"/>
    <property type="match status" value="1"/>
</dbReference>
<dbReference type="Proteomes" id="UP000472264">
    <property type="component" value="Chromosome 2"/>
</dbReference>
<protein>
    <submittedName>
        <fullName evidence="3">Formin-like 2b</fullName>
    </submittedName>
</protein>
<dbReference type="GO" id="GO:0051015">
    <property type="term" value="F:actin filament binding"/>
    <property type="evidence" value="ECO:0007669"/>
    <property type="project" value="TreeGrafter"/>
</dbReference>